<dbReference type="GO" id="GO:0020037">
    <property type="term" value="F:heme binding"/>
    <property type="evidence" value="ECO:0007669"/>
    <property type="project" value="InterPro"/>
</dbReference>
<dbReference type="AlphaFoldDB" id="A0AAV7ICK6"/>
<dbReference type="PRINTS" id="PR00385">
    <property type="entry name" value="P450"/>
</dbReference>
<evidence type="ECO:0000256" key="4">
    <source>
        <dbReference type="ARBA" id="ARBA00022723"/>
    </source>
</evidence>
<dbReference type="CDD" id="cd20628">
    <property type="entry name" value="CYP4"/>
    <property type="match status" value="1"/>
</dbReference>
<dbReference type="GO" id="GO:0016705">
    <property type="term" value="F:oxidoreductase activity, acting on paired donors, with incorporation or reduction of molecular oxygen"/>
    <property type="evidence" value="ECO:0007669"/>
    <property type="project" value="InterPro"/>
</dbReference>
<dbReference type="InterPro" id="IPR017972">
    <property type="entry name" value="Cyt_P450_CS"/>
</dbReference>
<dbReference type="Pfam" id="PF00067">
    <property type="entry name" value="p450"/>
    <property type="match status" value="1"/>
</dbReference>
<dbReference type="InterPro" id="IPR036396">
    <property type="entry name" value="Cyt_P450_sf"/>
</dbReference>
<dbReference type="PANTHER" id="PTHR24291:SF106">
    <property type="entry name" value="CYTOCHROME P450 4G1-RELATED"/>
    <property type="match status" value="1"/>
</dbReference>
<dbReference type="PRINTS" id="PR00463">
    <property type="entry name" value="EP450I"/>
</dbReference>
<organism evidence="10 11">
    <name type="scientific">Cotesia glomerata</name>
    <name type="common">Lepidopteran parasitic wasp</name>
    <name type="synonym">Apanteles glomeratus</name>
    <dbReference type="NCBI Taxonomy" id="32391"/>
    <lineage>
        <taxon>Eukaryota</taxon>
        <taxon>Metazoa</taxon>
        <taxon>Ecdysozoa</taxon>
        <taxon>Arthropoda</taxon>
        <taxon>Hexapoda</taxon>
        <taxon>Insecta</taxon>
        <taxon>Pterygota</taxon>
        <taxon>Neoptera</taxon>
        <taxon>Endopterygota</taxon>
        <taxon>Hymenoptera</taxon>
        <taxon>Apocrita</taxon>
        <taxon>Ichneumonoidea</taxon>
        <taxon>Braconidae</taxon>
        <taxon>Microgastrinae</taxon>
        <taxon>Cotesia</taxon>
    </lineage>
</organism>
<keyword evidence="3 8" id="KW-0349">Heme</keyword>
<dbReference type="InterPro" id="IPR050196">
    <property type="entry name" value="Cytochrome_P450_Monoox"/>
</dbReference>
<comment type="similarity">
    <text evidence="2 9">Belongs to the cytochrome P450 family.</text>
</comment>
<dbReference type="EMBL" id="JAHXZJ010000747">
    <property type="protein sequence ID" value="KAH0557714.1"/>
    <property type="molecule type" value="Genomic_DNA"/>
</dbReference>
<keyword evidence="11" id="KW-1185">Reference proteome</keyword>
<evidence type="ECO:0000256" key="1">
    <source>
        <dbReference type="ARBA" id="ARBA00001971"/>
    </source>
</evidence>
<comment type="caution">
    <text evidence="10">The sequence shown here is derived from an EMBL/GenBank/DDBJ whole genome shotgun (WGS) entry which is preliminary data.</text>
</comment>
<evidence type="ECO:0000256" key="7">
    <source>
        <dbReference type="ARBA" id="ARBA00023033"/>
    </source>
</evidence>
<accession>A0AAV7ICK6</accession>
<feature type="binding site" description="axial binding residue" evidence="8">
    <location>
        <position position="469"/>
    </location>
    <ligand>
        <name>heme</name>
        <dbReference type="ChEBI" id="CHEBI:30413"/>
    </ligand>
    <ligandPart>
        <name>Fe</name>
        <dbReference type="ChEBI" id="CHEBI:18248"/>
    </ligandPart>
</feature>
<keyword evidence="7 9" id="KW-0503">Monooxygenase</keyword>
<evidence type="ECO:0000256" key="3">
    <source>
        <dbReference type="ARBA" id="ARBA00022617"/>
    </source>
</evidence>
<dbReference type="Gene3D" id="1.10.630.10">
    <property type="entry name" value="Cytochrome P450"/>
    <property type="match status" value="1"/>
</dbReference>
<proteinExistence type="inferred from homology"/>
<dbReference type="GO" id="GO:0004497">
    <property type="term" value="F:monooxygenase activity"/>
    <property type="evidence" value="ECO:0007669"/>
    <property type="project" value="UniProtKB-KW"/>
</dbReference>
<keyword evidence="4 8" id="KW-0479">Metal-binding</keyword>
<feature type="non-terminal residue" evidence="10">
    <location>
        <position position="631"/>
    </location>
</feature>
<evidence type="ECO:0000313" key="11">
    <source>
        <dbReference type="Proteomes" id="UP000826195"/>
    </source>
</evidence>
<evidence type="ECO:0000256" key="5">
    <source>
        <dbReference type="ARBA" id="ARBA00023002"/>
    </source>
</evidence>
<dbReference type="Proteomes" id="UP000826195">
    <property type="component" value="Unassembled WGS sequence"/>
</dbReference>
<dbReference type="SUPFAM" id="SSF48264">
    <property type="entry name" value="Cytochrome P450"/>
    <property type="match status" value="1"/>
</dbReference>
<protein>
    <recommendedName>
        <fullName evidence="12">Cytochrome P450</fullName>
    </recommendedName>
</protein>
<name>A0AAV7ICK6_COTGL</name>
<dbReference type="InterPro" id="IPR001128">
    <property type="entry name" value="Cyt_P450"/>
</dbReference>
<comment type="cofactor">
    <cofactor evidence="1 8">
        <name>heme</name>
        <dbReference type="ChEBI" id="CHEBI:30413"/>
    </cofactor>
</comment>
<reference evidence="10 11" key="1">
    <citation type="journal article" date="2021" name="J. Hered.">
        <title>A chromosome-level genome assembly of the parasitoid wasp, Cotesia glomerata (Hymenoptera: Braconidae).</title>
        <authorList>
            <person name="Pinto B.J."/>
            <person name="Weis J.J."/>
            <person name="Gamble T."/>
            <person name="Ode P.J."/>
            <person name="Paul R."/>
            <person name="Zaspel J.M."/>
        </authorList>
    </citation>
    <scope>NUCLEOTIDE SEQUENCE [LARGE SCALE GENOMIC DNA]</scope>
    <source>
        <strain evidence="10">CgM1</strain>
    </source>
</reference>
<gene>
    <name evidence="10" type="ORF">KQX54_010652</name>
</gene>
<keyword evidence="5 9" id="KW-0560">Oxidoreductase</keyword>
<evidence type="ECO:0000256" key="9">
    <source>
        <dbReference type="RuleBase" id="RU000461"/>
    </source>
</evidence>
<dbReference type="InterPro" id="IPR002401">
    <property type="entry name" value="Cyt_P450_E_grp-I"/>
</dbReference>
<evidence type="ECO:0000256" key="8">
    <source>
        <dbReference type="PIRSR" id="PIRSR602401-1"/>
    </source>
</evidence>
<keyword evidence="6 8" id="KW-0408">Iron</keyword>
<evidence type="ECO:0008006" key="12">
    <source>
        <dbReference type="Google" id="ProtNLM"/>
    </source>
</evidence>
<dbReference type="GO" id="GO:0005506">
    <property type="term" value="F:iron ion binding"/>
    <property type="evidence" value="ECO:0007669"/>
    <property type="project" value="InterPro"/>
</dbReference>
<evidence type="ECO:0000313" key="10">
    <source>
        <dbReference type="EMBL" id="KAH0557714.1"/>
    </source>
</evidence>
<evidence type="ECO:0000256" key="2">
    <source>
        <dbReference type="ARBA" id="ARBA00010617"/>
    </source>
</evidence>
<sequence>MRNIVLVLWYIYIRVSHRRMLKLVGNIPGPAGYPLIGNALEFTENFDGILRNIMNRSNEFNQIMKFWIGPKLLIFILDPRDVEIILSSYAYINKSNEYCFFKPWLGNGILISEGRKWKLHRKLIAPTFHLNVLKSFIDKFNANSQAVVKKMRSEGDKEFNCHDYLGETVFHSLLETVMGVSKSSQGPSGYDYVLAVLRMCDILHLRHTRFWLRSDLIFNFTKHGKNQAKMLNLIHSLSKNVIHRKKMDYDAGKRNFIETTDNKDAKVTSVNGLSFGQSAGLRDDLDVDDNDIAEKKRLPFLDRLMEASQKENILTEQEISDQVNTIMFEGHDTIVVASSFFLSMMGCHPDVQENVIRELDEIFGDNDRPCSFQDTLEMKYLEQCLMETLRLYPPVPFIGRNVNTDLKLASGDYTVPAGSSIIVDTIMIHRSPKLYPNPTTFDPDNFLPEKTRNRHYYAFIPFSAGPRSCVGRKYAILKLKILLSTIMRNFRVRSNIKECDFKLQGDIILKRTEVLFCVVVIARGETRPDDVGTLEIQMVHKMDELKKLHSIKLFGDIVTLDKLDDQESEGVHERSKRIDDPLVARVDEFFNTRKIKIALPSDGSAADLFGRALGKKSIDIELRKFTTDASE</sequence>
<dbReference type="PROSITE" id="PS00086">
    <property type="entry name" value="CYTOCHROME_P450"/>
    <property type="match status" value="1"/>
</dbReference>
<dbReference type="PANTHER" id="PTHR24291">
    <property type="entry name" value="CYTOCHROME P450 FAMILY 4"/>
    <property type="match status" value="1"/>
</dbReference>
<evidence type="ECO:0000256" key="6">
    <source>
        <dbReference type="ARBA" id="ARBA00023004"/>
    </source>
</evidence>